<protein>
    <recommendedName>
        <fullName evidence="2">Ribonucleases P/MRP subunit Pop8-like domain-containing protein</fullName>
    </recommendedName>
</protein>
<organism evidence="3 4">
    <name type="scientific">Planoprotostelium fungivorum</name>
    <dbReference type="NCBI Taxonomy" id="1890364"/>
    <lineage>
        <taxon>Eukaryota</taxon>
        <taxon>Amoebozoa</taxon>
        <taxon>Evosea</taxon>
        <taxon>Variosea</taxon>
        <taxon>Cavosteliida</taxon>
        <taxon>Cavosteliaceae</taxon>
        <taxon>Planoprotostelium</taxon>
    </lineage>
</organism>
<keyword evidence="4" id="KW-1185">Reference proteome</keyword>
<name>A0A2P6NY35_9EUKA</name>
<keyword evidence="1" id="KW-0819">tRNA processing</keyword>
<dbReference type="GO" id="GO:1902555">
    <property type="term" value="C:endoribonuclease complex"/>
    <property type="evidence" value="ECO:0007669"/>
    <property type="project" value="UniProtKB-ARBA"/>
</dbReference>
<accession>A0A2P6NY35</accession>
<dbReference type="Pfam" id="PF20976">
    <property type="entry name" value="Pop8"/>
    <property type="match status" value="1"/>
</dbReference>
<dbReference type="GO" id="GO:1990904">
    <property type="term" value="C:ribonucleoprotein complex"/>
    <property type="evidence" value="ECO:0007669"/>
    <property type="project" value="UniProtKB-ARBA"/>
</dbReference>
<dbReference type="InParanoid" id="A0A2P6NY35"/>
<proteinExistence type="predicted"/>
<evidence type="ECO:0000313" key="3">
    <source>
        <dbReference type="EMBL" id="PRP88867.1"/>
    </source>
</evidence>
<evidence type="ECO:0000256" key="1">
    <source>
        <dbReference type="ARBA" id="ARBA00022694"/>
    </source>
</evidence>
<dbReference type="AlphaFoldDB" id="A0A2P6NY35"/>
<dbReference type="Proteomes" id="UP000241769">
    <property type="component" value="Unassembled WGS sequence"/>
</dbReference>
<evidence type="ECO:0000259" key="2">
    <source>
        <dbReference type="Pfam" id="PF20976"/>
    </source>
</evidence>
<gene>
    <name evidence="3" type="ORF">PROFUN_00335</name>
</gene>
<dbReference type="GO" id="GO:0008033">
    <property type="term" value="P:tRNA processing"/>
    <property type="evidence" value="ECO:0007669"/>
    <property type="project" value="UniProtKB-KW"/>
</dbReference>
<feature type="domain" description="Ribonucleases P/MRP subunit Pop8-like" evidence="2">
    <location>
        <begin position="33"/>
        <end position="87"/>
    </location>
</feature>
<evidence type="ECO:0000313" key="4">
    <source>
        <dbReference type="Proteomes" id="UP000241769"/>
    </source>
</evidence>
<sequence>MTEEQPSFTKRTIRPSYYYIQAQVECEGFDYTEKAARTICDAAVRKVFGVFGQAQKTVQMVHSDVESKQFVIRLHKRDLSAVWGSLTMMNYSQFADSFRVKVLRVTPFLNSLANPSSRTKVIKLKMTSIPIFIVPQTTFCFHILEFHNQAIRAAAILSAVKMKNLVLIVSARSRFGGFMVGLYKHNFSGNFA</sequence>
<dbReference type="SUPFAM" id="SSF160350">
    <property type="entry name" value="Rnp2-like"/>
    <property type="match status" value="1"/>
</dbReference>
<dbReference type="EMBL" id="MDYQ01000007">
    <property type="protein sequence ID" value="PRP88867.1"/>
    <property type="molecule type" value="Genomic_DNA"/>
</dbReference>
<reference evidence="3 4" key="1">
    <citation type="journal article" date="2018" name="Genome Biol. Evol.">
        <title>Multiple Roots of Fruiting Body Formation in Amoebozoa.</title>
        <authorList>
            <person name="Hillmann F."/>
            <person name="Forbes G."/>
            <person name="Novohradska S."/>
            <person name="Ferling I."/>
            <person name="Riege K."/>
            <person name="Groth M."/>
            <person name="Westermann M."/>
            <person name="Marz M."/>
            <person name="Spaller T."/>
            <person name="Winckler T."/>
            <person name="Schaap P."/>
            <person name="Glockner G."/>
        </authorList>
    </citation>
    <scope>NUCLEOTIDE SEQUENCE [LARGE SCALE GENOMIC DNA]</scope>
    <source>
        <strain evidence="3 4">Jena</strain>
    </source>
</reference>
<dbReference type="InterPro" id="IPR049128">
    <property type="entry name" value="Pop8-like_dom"/>
</dbReference>
<dbReference type="Gene3D" id="3.30.70.3250">
    <property type="entry name" value="Ribonuclease P, Pop5 subunit"/>
    <property type="match status" value="1"/>
</dbReference>
<dbReference type="InterPro" id="IPR038085">
    <property type="entry name" value="Rnp2-like_sf"/>
</dbReference>
<comment type="caution">
    <text evidence="3">The sequence shown here is derived from an EMBL/GenBank/DDBJ whole genome shotgun (WGS) entry which is preliminary data.</text>
</comment>